<dbReference type="Proteomes" id="UP000269221">
    <property type="component" value="Unassembled WGS sequence"/>
</dbReference>
<dbReference type="AlphaFoldDB" id="A0A3M0KH16"/>
<comment type="caution">
    <text evidence="2">The sequence shown here is derived from an EMBL/GenBank/DDBJ whole genome shotgun (WGS) entry which is preliminary data.</text>
</comment>
<reference evidence="2 3" key="1">
    <citation type="submission" date="2018-07" db="EMBL/GenBank/DDBJ databases">
        <title>A high quality draft genome assembly of the barn swallow (H. rustica rustica).</title>
        <authorList>
            <person name="Formenti G."/>
            <person name="Chiara M."/>
            <person name="Poveda L."/>
            <person name="Francoijs K.-J."/>
            <person name="Bonisoli-Alquati A."/>
            <person name="Canova L."/>
            <person name="Gianfranceschi L."/>
            <person name="Horner D.S."/>
            <person name="Saino N."/>
        </authorList>
    </citation>
    <scope>NUCLEOTIDE SEQUENCE [LARGE SCALE GENOMIC DNA]</scope>
    <source>
        <strain evidence="2">Chelidonia</strain>
        <tissue evidence="2">Blood</tissue>
    </source>
</reference>
<proteinExistence type="predicted"/>
<keyword evidence="3" id="KW-1185">Reference proteome</keyword>
<dbReference type="EMBL" id="QRBI01000106">
    <property type="protein sequence ID" value="RMC12443.1"/>
    <property type="molecule type" value="Genomic_DNA"/>
</dbReference>
<feature type="transmembrane region" description="Helical" evidence="1">
    <location>
        <begin position="152"/>
        <end position="173"/>
    </location>
</feature>
<keyword evidence="1" id="KW-0812">Transmembrane</keyword>
<evidence type="ECO:0000256" key="1">
    <source>
        <dbReference type="SAM" id="Phobius"/>
    </source>
</evidence>
<dbReference type="OrthoDB" id="8954674at2759"/>
<evidence type="ECO:0000313" key="2">
    <source>
        <dbReference type="EMBL" id="RMC12443.1"/>
    </source>
</evidence>
<organism evidence="2 3">
    <name type="scientific">Hirundo rustica rustica</name>
    <dbReference type="NCBI Taxonomy" id="333673"/>
    <lineage>
        <taxon>Eukaryota</taxon>
        <taxon>Metazoa</taxon>
        <taxon>Chordata</taxon>
        <taxon>Craniata</taxon>
        <taxon>Vertebrata</taxon>
        <taxon>Euteleostomi</taxon>
        <taxon>Archelosauria</taxon>
        <taxon>Archosauria</taxon>
        <taxon>Dinosauria</taxon>
        <taxon>Saurischia</taxon>
        <taxon>Theropoda</taxon>
        <taxon>Coelurosauria</taxon>
        <taxon>Aves</taxon>
        <taxon>Neognathae</taxon>
        <taxon>Neoaves</taxon>
        <taxon>Telluraves</taxon>
        <taxon>Australaves</taxon>
        <taxon>Passeriformes</taxon>
        <taxon>Sylvioidea</taxon>
        <taxon>Hirundinidae</taxon>
        <taxon>Hirundo</taxon>
    </lineage>
</organism>
<accession>A0A3M0KH16</accession>
<dbReference type="STRING" id="333673.A0A3M0KH16"/>
<evidence type="ECO:0000313" key="3">
    <source>
        <dbReference type="Proteomes" id="UP000269221"/>
    </source>
</evidence>
<protein>
    <submittedName>
        <fullName evidence="2">Uncharacterized protein</fullName>
    </submittedName>
</protein>
<sequence length="203" mass="22483">MSENHQGKKYPALSLNWPMDRWRREAGPGDPALPHTPLESYGKPPKIIVKALISKVYLQIANYQLKETEIETSTILLVVGQQISGSSGNTKSYDSNLVLSALDHSCLVYNTVFSERAGLIWTVSEWGGQTDGGERTCGVHELICIRKVSPEAIGFLSAVGVFIILMLLLFLYINKKMCIENVSGFPDLDSGYTTRKNSQDKLC</sequence>
<gene>
    <name evidence="2" type="ORF">DUI87_09958</name>
</gene>
<keyword evidence="1" id="KW-0472">Membrane</keyword>
<name>A0A3M0KH16_HIRRU</name>
<keyword evidence="1" id="KW-1133">Transmembrane helix</keyword>